<dbReference type="GO" id="GO:0005524">
    <property type="term" value="F:ATP binding"/>
    <property type="evidence" value="ECO:0007669"/>
    <property type="project" value="InterPro"/>
</dbReference>
<gene>
    <name evidence="6 9" type="primary">ruvA</name>
    <name evidence="8" type="ORF">DQL93_03240</name>
    <name evidence="9" type="ORF">LOB85_03635</name>
</gene>
<evidence type="ECO:0000256" key="1">
    <source>
        <dbReference type="ARBA" id="ARBA00022490"/>
    </source>
</evidence>
<evidence type="ECO:0000313" key="10">
    <source>
        <dbReference type="Proteomes" id="UP001200334"/>
    </source>
</evidence>
<dbReference type="Gene3D" id="1.10.8.10">
    <property type="entry name" value="DNA helicase RuvA subunit, C-terminal domain"/>
    <property type="match status" value="1"/>
</dbReference>
<dbReference type="GO" id="GO:0006310">
    <property type="term" value="P:DNA recombination"/>
    <property type="evidence" value="ECO:0007669"/>
    <property type="project" value="UniProtKB-UniRule"/>
</dbReference>
<evidence type="ECO:0000256" key="6">
    <source>
        <dbReference type="HAMAP-Rule" id="MF_00031"/>
    </source>
</evidence>
<dbReference type="InterPro" id="IPR012340">
    <property type="entry name" value="NA-bd_OB-fold"/>
</dbReference>
<comment type="caution">
    <text evidence="6">Lacks conserved residue(s) required for the propagation of feature annotation.</text>
</comment>
<dbReference type="RefSeq" id="WP_003615732.1">
    <property type="nucleotide sequence ID" value="NZ_CP046131.1"/>
</dbReference>
<dbReference type="SUPFAM" id="SSF46929">
    <property type="entry name" value="DNA helicase RuvA subunit, C-terminal domain"/>
    <property type="match status" value="1"/>
</dbReference>
<keyword evidence="3 6" id="KW-0238">DNA-binding</keyword>
<dbReference type="Pfam" id="PF14520">
    <property type="entry name" value="HHH_5"/>
    <property type="match status" value="1"/>
</dbReference>
<dbReference type="SUPFAM" id="SSF47781">
    <property type="entry name" value="RuvA domain 2-like"/>
    <property type="match status" value="1"/>
</dbReference>
<keyword evidence="9" id="KW-0378">Hydrolase</keyword>
<dbReference type="GO" id="GO:0009378">
    <property type="term" value="F:four-way junction helicase activity"/>
    <property type="evidence" value="ECO:0007669"/>
    <property type="project" value="InterPro"/>
</dbReference>
<dbReference type="GO" id="GO:0009379">
    <property type="term" value="C:Holliday junction helicase complex"/>
    <property type="evidence" value="ECO:0007669"/>
    <property type="project" value="InterPro"/>
</dbReference>
<dbReference type="AlphaFoldDB" id="A0A381KXF8"/>
<sequence>MYEYFEGTITVVNPAYVVIEVAGIGYRILTPTPYAYKDGDKARIYVEQVVRENGMTLYGFKSQQDKVLFNKLNEVSGIGPKSALAIMAAEDNGALASAIESGEVSYLTRFPGIGKKTASQIVLDLRGKMGNYVAENLFTEDEPVKSVFPALEDALLALGALGYSQKEVDRIKPKLKKLPEMSADEYIKQGLGLLLKK</sequence>
<dbReference type="NCBIfam" id="TIGR00084">
    <property type="entry name" value="ruvA"/>
    <property type="match status" value="1"/>
</dbReference>
<dbReference type="GO" id="GO:0005737">
    <property type="term" value="C:cytoplasm"/>
    <property type="evidence" value="ECO:0007669"/>
    <property type="project" value="UniProtKB-SubCell"/>
</dbReference>
<proteinExistence type="inferred from homology"/>
<dbReference type="SUPFAM" id="SSF50249">
    <property type="entry name" value="Nucleic acid-binding proteins"/>
    <property type="match status" value="1"/>
</dbReference>
<dbReference type="InterPro" id="IPR013849">
    <property type="entry name" value="DNA_helicase_Holl-junc_RuvA_I"/>
</dbReference>
<comment type="subcellular location">
    <subcellularLocation>
        <location evidence="6">Cytoplasm</location>
    </subcellularLocation>
</comment>
<comment type="domain">
    <text evidence="6">Has three domains with a flexible linker between the domains II and III and assumes an 'L' shape. Domain III is highly mobile and contacts RuvB.</text>
</comment>
<feature type="region of interest" description="Domain III" evidence="6">
    <location>
        <begin position="150"/>
        <end position="197"/>
    </location>
</feature>
<evidence type="ECO:0000256" key="5">
    <source>
        <dbReference type="ARBA" id="ARBA00023204"/>
    </source>
</evidence>
<evidence type="ECO:0000256" key="4">
    <source>
        <dbReference type="ARBA" id="ARBA00023172"/>
    </source>
</evidence>
<feature type="domain" description="Helix-hairpin-helix DNA-binding motif class 1" evidence="7">
    <location>
        <begin position="105"/>
        <end position="124"/>
    </location>
</feature>
<dbReference type="Proteomes" id="UP001200334">
    <property type="component" value="Unassembled WGS sequence"/>
</dbReference>
<comment type="subunit">
    <text evidence="6">Homotetramer. Forms an RuvA(8)-RuvB(12)-Holliday junction (HJ) complex. HJ DNA is sandwiched between 2 RuvA tetramers; dsDNA enters through RuvA and exits via RuvB. An RuvB hexamer assembles on each DNA strand where it exits the tetramer. Each RuvB hexamer is contacted by two RuvA subunits (via domain III) on 2 adjacent RuvB subunits; this complex drives branch migration. In the full resolvosome a probable DNA-RuvA(4)-RuvB(12)-RuvC(2) complex forms which resolves the HJ.</text>
</comment>
<dbReference type="GO" id="GO:0006281">
    <property type="term" value="P:DNA repair"/>
    <property type="evidence" value="ECO:0007669"/>
    <property type="project" value="UniProtKB-UniRule"/>
</dbReference>
<accession>A0A381KXF8</accession>
<comment type="similarity">
    <text evidence="6">Belongs to the RuvA family.</text>
</comment>
<dbReference type="GO" id="GO:0000400">
    <property type="term" value="F:four-way junction DNA binding"/>
    <property type="evidence" value="ECO:0007669"/>
    <property type="project" value="UniProtKB-UniRule"/>
</dbReference>
<feature type="domain" description="Helix-hairpin-helix DNA-binding motif class 1" evidence="7">
    <location>
        <begin position="70"/>
        <end position="89"/>
    </location>
</feature>
<dbReference type="InterPro" id="IPR003583">
    <property type="entry name" value="Hlx-hairpin-Hlx_DNA-bd_motif"/>
</dbReference>
<keyword evidence="4 6" id="KW-0233">DNA recombination</keyword>
<dbReference type="Pfam" id="PF01330">
    <property type="entry name" value="RuvA_N"/>
    <property type="match status" value="1"/>
</dbReference>
<dbReference type="InterPro" id="IPR000085">
    <property type="entry name" value="RuvA"/>
</dbReference>
<dbReference type="Gene3D" id="1.10.150.20">
    <property type="entry name" value="5' to 3' exonuclease, C-terminal subdomain"/>
    <property type="match status" value="1"/>
</dbReference>
<reference evidence="8" key="1">
    <citation type="submission" date="2018-07" db="EMBL/GenBank/DDBJ databases">
        <authorList>
            <person name="Somerville V."/>
        </authorList>
    </citation>
    <scope>NUCLEOTIDE SEQUENCE</scope>
    <source>
        <strain evidence="8">NWC_2_2</strain>
    </source>
</reference>
<evidence type="ECO:0000313" key="9">
    <source>
        <dbReference type="EMBL" id="MCD5563246.1"/>
    </source>
</evidence>
<dbReference type="Gene3D" id="2.40.50.140">
    <property type="entry name" value="Nucleic acid-binding proteins"/>
    <property type="match status" value="1"/>
</dbReference>
<evidence type="ECO:0000256" key="3">
    <source>
        <dbReference type="ARBA" id="ARBA00023125"/>
    </source>
</evidence>
<evidence type="ECO:0000313" key="8">
    <source>
        <dbReference type="EMBL" id="AZA15691.1"/>
    </source>
</evidence>
<protein>
    <recommendedName>
        <fullName evidence="6">Holliday junction branch migration complex subunit RuvA</fullName>
    </recommendedName>
</protein>
<evidence type="ECO:0000259" key="7">
    <source>
        <dbReference type="SMART" id="SM00278"/>
    </source>
</evidence>
<organism evidence="8">
    <name type="scientific">Lactobacillus delbrueckii subsp. lactis</name>
    <dbReference type="NCBI Taxonomy" id="29397"/>
    <lineage>
        <taxon>Bacteria</taxon>
        <taxon>Bacillati</taxon>
        <taxon>Bacillota</taxon>
        <taxon>Bacilli</taxon>
        <taxon>Lactobacillales</taxon>
        <taxon>Lactobacillaceae</taxon>
        <taxon>Lactobacillus</taxon>
    </lineage>
</organism>
<comment type="function">
    <text evidence="6">The RuvA-RuvB-RuvC complex processes Holliday junction (HJ) DNA during genetic recombination and DNA repair, while the RuvA-RuvB complex plays an important role in the rescue of blocked DNA replication forks via replication fork reversal (RFR). RuvA specifically binds to HJ cruciform DNA, conferring on it an open structure. The RuvB hexamer acts as an ATP-dependent pump, pulling dsDNA into and through the RuvAB complex. HJ branch migration allows RuvC to scan DNA until it finds its consensus sequence, where it cleaves and resolves the cruciform DNA.</text>
</comment>
<dbReference type="InterPro" id="IPR011114">
    <property type="entry name" value="RuvA_C"/>
</dbReference>
<evidence type="ECO:0000256" key="2">
    <source>
        <dbReference type="ARBA" id="ARBA00022763"/>
    </source>
</evidence>
<dbReference type="InterPro" id="IPR010994">
    <property type="entry name" value="RuvA_2-like"/>
</dbReference>
<dbReference type="GO" id="GO:0016787">
    <property type="term" value="F:hydrolase activity"/>
    <property type="evidence" value="ECO:0007669"/>
    <property type="project" value="UniProtKB-KW"/>
</dbReference>
<dbReference type="HAMAP" id="MF_00031">
    <property type="entry name" value="DNA_HJ_migration_RuvA"/>
    <property type="match status" value="1"/>
</dbReference>
<dbReference type="Pfam" id="PF07499">
    <property type="entry name" value="RuvA_C"/>
    <property type="match status" value="1"/>
</dbReference>
<reference evidence="9 10" key="2">
    <citation type="submission" date="2021-12" db="EMBL/GenBank/DDBJ databases">
        <title>Antimicrobial susceptibility of Lactobacillus delbrueckii subsp. lactis obtained from milk products and other habitats.</title>
        <authorList>
            <person name="Shani N."/>
        </authorList>
    </citation>
    <scope>NUCLEOTIDE SEQUENCE [LARGE SCALE GENOMIC DNA]</scope>
    <source>
        <strain evidence="9 10">FAM 21755</strain>
    </source>
</reference>
<dbReference type="CDD" id="cd14332">
    <property type="entry name" value="UBA_RuvA_C"/>
    <property type="match status" value="1"/>
</dbReference>
<dbReference type="SMART" id="SM00278">
    <property type="entry name" value="HhH1"/>
    <property type="match status" value="2"/>
</dbReference>
<keyword evidence="1 6" id="KW-0963">Cytoplasm</keyword>
<dbReference type="EMBL" id="JAJNUY010000010">
    <property type="protein sequence ID" value="MCD5563246.1"/>
    <property type="molecule type" value="Genomic_DNA"/>
</dbReference>
<keyword evidence="2 6" id="KW-0227">DNA damage</keyword>
<dbReference type="GO" id="GO:0048476">
    <property type="term" value="C:Holliday junction resolvase complex"/>
    <property type="evidence" value="ECO:0007669"/>
    <property type="project" value="UniProtKB-UniRule"/>
</dbReference>
<dbReference type="EMBL" id="CP031023">
    <property type="protein sequence ID" value="AZA15691.1"/>
    <property type="molecule type" value="Genomic_DNA"/>
</dbReference>
<keyword evidence="5 6" id="KW-0234">DNA repair</keyword>
<name>A0A381KXF8_LACDL</name>
<dbReference type="InterPro" id="IPR036267">
    <property type="entry name" value="RuvA_C_sf"/>
</dbReference>